<feature type="compositionally biased region" description="Polar residues" evidence="1">
    <location>
        <begin position="21"/>
        <end position="33"/>
    </location>
</feature>
<evidence type="ECO:0000313" key="2">
    <source>
        <dbReference type="EMBL" id="ROR93442.1"/>
    </source>
</evidence>
<keyword evidence="3" id="KW-1185">Reference proteome</keyword>
<proteinExistence type="predicted"/>
<dbReference type="AlphaFoldDB" id="A0A3N2D0Z1"/>
<dbReference type="OrthoDB" id="5146489at2"/>
<accession>A0A3N2D0Z1</accession>
<comment type="caution">
    <text evidence="2">The sequence shown here is derived from an EMBL/GenBank/DDBJ whole genome shotgun (WGS) entry which is preliminary data.</text>
</comment>
<sequence length="215" mass="23015">MTAAVLLLSGCASPLPGFPGSSATPHEPTSTGSAGLGDIPQGFIECHGEPPKDGELVADVDLTKLTAPTPPGFRTATGYHEDNPVEGASSGQFWVPVNQLDTLDVASINVYPQMELGPLAVTCDEISWREIVKRIEQYHEINGAQIIEETTRSSVAGMPAVREEVSLPDSGYDYIGWWIFGRGQLAHVYCQWTSEAARQTLVDACDTLAATIVVE</sequence>
<dbReference type="EMBL" id="RKHQ01000002">
    <property type="protein sequence ID" value="ROR93442.1"/>
    <property type="molecule type" value="Genomic_DNA"/>
</dbReference>
<dbReference type="RefSeq" id="WP_123740407.1">
    <property type="nucleotide sequence ID" value="NZ_CALFQU010000002.1"/>
</dbReference>
<evidence type="ECO:0000256" key="1">
    <source>
        <dbReference type="SAM" id="MobiDB-lite"/>
    </source>
</evidence>
<organism evidence="2 3">
    <name type="scientific">Salana multivorans</name>
    <dbReference type="NCBI Taxonomy" id="120377"/>
    <lineage>
        <taxon>Bacteria</taxon>
        <taxon>Bacillati</taxon>
        <taxon>Actinomycetota</taxon>
        <taxon>Actinomycetes</taxon>
        <taxon>Micrococcales</taxon>
        <taxon>Beutenbergiaceae</taxon>
        <taxon>Salana</taxon>
    </lineage>
</organism>
<evidence type="ECO:0000313" key="3">
    <source>
        <dbReference type="Proteomes" id="UP000275356"/>
    </source>
</evidence>
<reference evidence="2 3" key="1">
    <citation type="submission" date="2018-11" db="EMBL/GenBank/DDBJ databases">
        <title>Sequencing the genomes of 1000 actinobacteria strains.</title>
        <authorList>
            <person name="Klenk H.-P."/>
        </authorList>
    </citation>
    <scope>NUCLEOTIDE SEQUENCE [LARGE SCALE GENOMIC DNA]</scope>
    <source>
        <strain evidence="2 3">DSM 13521</strain>
    </source>
</reference>
<gene>
    <name evidence="2" type="ORF">EDD28_2855</name>
</gene>
<feature type="region of interest" description="Disordered" evidence="1">
    <location>
        <begin position="16"/>
        <end position="37"/>
    </location>
</feature>
<protein>
    <submittedName>
        <fullName evidence="2">Uncharacterized protein</fullName>
    </submittedName>
</protein>
<name>A0A3N2D0Z1_9MICO</name>
<dbReference type="Proteomes" id="UP000275356">
    <property type="component" value="Unassembled WGS sequence"/>
</dbReference>